<feature type="region of interest" description="Disordered" evidence="2">
    <location>
        <begin position="1"/>
        <end position="205"/>
    </location>
</feature>
<organism evidence="4 5">
    <name type="scientific">Exophiala viscosa</name>
    <dbReference type="NCBI Taxonomy" id="2486360"/>
    <lineage>
        <taxon>Eukaryota</taxon>
        <taxon>Fungi</taxon>
        <taxon>Dikarya</taxon>
        <taxon>Ascomycota</taxon>
        <taxon>Pezizomycotina</taxon>
        <taxon>Eurotiomycetes</taxon>
        <taxon>Chaetothyriomycetidae</taxon>
        <taxon>Chaetothyriales</taxon>
        <taxon>Herpotrichiellaceae</taxon>
        <taxon>Exophiala</taxon>
    </lineage>
</organism>
<feature type="region of interest" description="Disordered" evidence="2">
    <location>
        <begin position="232"/>
        <end position="254"/>
    </location>
</feature>
<feature type="compositionally biased region" description="Polar residues" evidence="2">
    <location>
        <begin position="24"/>
        <end position="38"/>
    </location>
</feature>
<dbReference type="Gene3D" id="1.10.555.10">
    <property type="entry name" value="Rho GTPase activation protein"/>
    <property type="match status" value="1"/>
</dbReference>
<dbReference type="Pfam" id="PF00620">
    <property type="entry name" value="RhoGAP"/>
    <property type="match status" value="1"/>
</dbReference>
<keyword evidence="1" id="KW-0343">GTPase activation</keyword>
<feature type="compositionally biased region" description="Basic and acidic residues" evidence="2">
    <location>
        <begin position="274"/>
        <end position="288"/>
    </location>
</feature>
<feature type="compositionally biased region" description="Polar residues" evidence="2">
    <location>
        <begin position="166"/>
        <end position="177"/>
    </location>
</feature>
<keyword evidence="5" id="KW-1185">Reference proteome</keyword>
<feature type="compositionally biased region" description="Low complexity" evidence="2">
    <location>
        <begin position="582"/>
        <end position="603"/>
    </location>
</feature>
<dbReference type="EMBL" id="MU404353">
    <property type="protein sequence ID" value="KAI1614484.1"/>
    <property type="molecule type" value="Genomic_DNA"/>
</dbReference>
<evidence type="ECO:0000259" key="3">
    <source>
        <dbReference type="PROSITE" id="PS50238"/>
    </source>
</evidence>
<dbReference type="CDD" id="cd00159">
    <property type="entry name" value="RhoGAP"/>
    <property type="match status" value="1"/>
</dbReference>
<accession>A0AAN6IGG0</accession>
<feature type="compositionally biased region" description="Basic and acidic residues" evidence="2">
    <location>
        <begin position="128"/>
        <end position="158"/>
    </location>
</feature>
<comment type="caution">
    <text evidence="4">The sequence shown here is derived from an EMBL/GenBank/DDBJ whole genome shotgun (WGS) entry which is preliminary data.</text>
</comment>
<protein>
    <submittedName>
        <fullName evidence="4">RalA-binding protein 1</fullName>
    </submittedName>
</protein>
<evidence type="ECO:0000256" key="2">
    <source>
        <dbReference type="SAM" id="MobiDB-lite"/>
    </source>
</evidence>
<dbReference type="SMART" id="SM00324">
    <property type="entry name" value="RhoGAP"/>
    <property type="match status" value="1"/>
</dbReference>
<dbReference type="GO" id="GO:0005938">
    <property type="term" value="C:cell cortex"/>
    <property type="evidence" value="ECO:0007669"/>
    <property type="project" value="UniProtKB-ARBA"/>
</dbReference>
<dbReference type="PROSITE" id="PS50238">
    <property type="entry name" value="RHOGAP"/>
    <property type="match status" value="1"/>
</dbReference>
<evidence type="ECO:0000313" key="5">
    <source>
        <dbReference type="Proteomes" id="UP001203852"/>
    </source>
</evidence>
<dbReference type="SUPFAM" id="SSF48350">
    <property type="entry name" value="GTPase activation domain, GAP"/>
    <property type="match status" value="1"/>
</dbReference>
<evidence type="ECO:0000256" key="1">
    <source>
        <dbReference type="ARBA" id="ARBA00022468"/>
    </source>
</evidence>
<reference evidence="4" key="1">
    <citation type="journal article" date="2022" name="bioRxiv">
        <title>Deciphering the potential niche of two novel black yeast fungi from a biological soil crust based on their genomes, phenotypes, and melanin regulation.</title>
        <authorList>
            <consortium name="DOE Joint Genome Institute"/>
            <person name="Carr E.C."/>
            <person name="Barton Q."/>
            <person name="Grambo S."/>
            <person name="Sullivan M."/>
            <person name="Renfro C.M."/>
            <person name="Kuo A."/>
            <person name="Pangilinan J."/>
            <person name="Lipzen A."/>
            <person name="Keymanesh K."/>
            <person name="Savage E."/>
            <person name="Barry K."/>
            <person name="Grigoriev I.V."/>
            <person name="Riekhof W.R."/>
            <person name="Harris S.S."/>
        </authorList>
    </citation>
    <scope>NUCLEOTIDE SEQUENCE</scope>
    <source>
        <strain evidence="4">JF 03-4F</strain>
    </source>
</reference>
<dbReference type="InterPro" id="IPR050729">
    <property type="entry name" value="Rho-GAP"/>
</dbReference>
<proteinExistence type="predicted"/>
<feature type="region of interest" description="Disordered" evidence="2">
    <location>
        <begin position="274"/>
        <end position="303"/>
    </location>
</feature>
<dbReference type="GO" id="GO:0007165">
    <property type="term" value="P:signal transduction"/>
    <property type="evidence" value="ECO:0007669"/>
    <property type="project" value="InterPro"/>
</dbReference>
<dbReference type="GO" id="GO:0005096">
    <property type="term" value="F:GTPase activator activity"/>
    <property type="evidence" value="ECO:0007669"/>
    <property type="project" value="UniProtKB-KW"/>
</dbReference>
<name>A0AAN6IGG0_9EURO</name>
<dbReference type="Proteomes" id="UP001203852">
    <property type="component" value="Unassembled WGS sequence"/>
</dbReference>
<dbReference type="InterPro" id="IPR008936">
    <property type="entry name" value="Rho_GTPase_activation_prot"/>
</dbReference>
<feature type="domain" description="Rho-GAP" evidence="3">
    <location>
        <begin position="373"/>
        <end position="570"/>
    </location>
</feature>
<dbReference type="AlphaFoldDB" id="A0AAN6IGG0"/>
<feature type="region of interest" description="Disordered" evidence="2">
    <location>
        <begin position="581"/>
        <end position="670"/>
    </location>
</feature>
<evidence type="ECO:0000313" key="4">
    <source>
        <dbReference type="EMBL" id="KAI1614484.1"/>
    </source>
</evidence>
<dbReference type="PANTHER" id="PTHR23176:SF125">
    <property type="entry name" value="GTPASE ACTIVATOR (BEM2), PUTATIVE (AFU_ORTHOLOGUE AFUA_7G04450)-RELATED"/>
    <property type="match status" value="1"/>
</dbReference>
<sequence>MPRASGLPFLNLSPKNNEDLNGLTPATLSPRSTGSPHTPGSAPGSPYLQGPPTPALMSPLPASPDGRNDGYRSGPTSPRITAMPEFPPSPVPQSPKHGRDMSKGFFSNFMASKSSHKLQPSEANIQEDAEKVNVEKVNARSRTSSKDRSLHSVKKQESTPELPQLGQVNGSTNSINPSVAEPTIQRNPPEINQGHRKARSKFGGILARTKTVRLEDTTTRQRSIVPSQLQLETKPNTREQLEPSPKTAPLKSDYRDKVLGNEGGIAIRNRSADRQIREESGFGRRDRQNNTVPLSSSHSSSFREGSTLQILSNIGHTGKGMGDRLGKAGKGFLGKITRSGSSNEHEPLTDDSYVCTTINLPLVKQTRKTRIARRLELSKDKTEFWMPALPWRCIDYLNMNGSEEEGLYRIPGSGRDVKHWQRRFDTEYDINLFDEPDLYDINTIGSMFKSWLRELPDEILPKSIQNKVATQCAGATSAPQLMKDELSRLPPFNYYLLFAITCHLSLLHSYADKNKMDYRNLCICFQPCLKIDAFCFQFLVMDWTNCWQGCWTEKEYLEEEYRYEREGSVNESEDLAVDDRAISSSGSSQQQAPAPAPPRSADAVAQRKSMAPKTKQRSLSSGASGRDRSDSGHATAQSVPAVPRVTTPEPPRVSLEQKLPELTGLSPIRM</sequence>
<feature type="compositionally biased region" description="Polar residues" evidence="2">
    <location>
        <begin position="109"/>
        <end position="124"/>
    </location>
</feature>
<gene>
    <name evidence="4" type="ORF">EDD36DRAFT_418316</name>
</gene>
<dbReference type="PANTHER" id="PTHR23176">
    <property type="entry name" value="RHO/RAC/CDC GTPASE-ACTIVATING PROTEIN"/>
    <property type="match status" value="1"/>
</dbReference>
<dbReference type="InterPro" id="IPR000198">
    <property type="entry name" value="RhoGAP_dom"/>
</dbReference>